<comment type="caution">
    <text evidence="2">The sequence shown here is derived from an EMBL/GenBank/DDBJ whole genome shotgun (WGS) entry which is preliminary data.</text>
</comment>
<sequence>MSEYHGMLFKKTPTIQQNIDHVFPKQGHSWPVFQTHLMEFLVSWSVASQGGWSSSWDGRGASDNDPSELDLLKGIPGKDKRPTE</sequence>
<protein>
    <submittedName>
        <fullName evidence="2">Uncharacterized protein</fullName>
    </submittedName>
</protein>
<dbReference type="EMBL" id="VSRR010005172">
    <property type="protein sequence ID" value="MPC41750.1"/>
    <property type="molecule type" value="Genomic_DNA"/>
</dbReference>
<feature type="region of interest" description="Disordered" evidence="1">
    <location>
        <begin position="50"/>
        <end position="84"/>
    </location>
</feature>
<proteinExistence type="predicted"/>
<dbReference type="Proteomes" id="UP000324222">
    <property type="component" value="Unassembled WGS sequence"/>
</dbReference>
<name>A0A5B7F302_PORTR</name>
<accession>A0A5B7F302</accession>
<evidence type="ECO:0000313" key="3">
    <source>
        <dbReference type="Proteomes" id="UP000324222"/>
    </source>
</evidence>
<organism evidence="2 3">
    <name type="scientific">Portunus trituberculatus</name>
    <name type="common">Swimming crab</name>
    <name type="synonym">Neptunus trituberculatus</name>
    <dbReference type="NCBI Taxonomy" id="210409"/>
    <lineage>
        <taxon>Eukaryota</taxon>
        <taxon>Metazoa</taxon>
        <taxon>Ecdysozoa</taxon>
        <taxon>Arthropoda</taxon>
        <taxon>Crustacea</taxon>
        <taxon>Multicrustacea</taxon>
        <taxon>Malacostraca</taxon>
        <taxon>Eumalacostraca</taxon>
        <taxon>Eucarida</taxon>
        <taxon>Decapoda</taxon>
        <taxon>Pleocyemata</taxon>
        <taxon>Brachyura</taxon>
        <taxon>Eubrachyura</taxon>
        <taxon>Portunoidea</taxon>
        <taxon>Portunidae</taxon>
        <taxon>Portuninae</taxon>
        <taxon>Portunus</taxon>
    </lineage>
</organism>
<dbReference type="AlphaFoldDB" id="A0A5B7F302"/>
<reference evidence="2 3" key="1">
    <citation type="submission" date="2019-05" db="EMBL/GenBank/DDBJ databases">
        <title>Another draft genome of Portunus trituberculatus and its Hox gene families provides insights of decapod evolution.</title>
        <authorList>
            <person name="Jeong J.-H."/>
            <person name="Song I."/>
            <person name="Kim S."/>
            <person name="Choi T."/>
            <person name="Kim D."/>
            <person name="Ryu S."/>
            <person name="Kim W."/>
        </authorList>
    </citation>
    <scope>NUCLEOTIDE SEQUENCE [LARGE SCALE GENOMIC DNA]</scope>
    <source>
        <tissue evidence="2">Muscle</tissue>
    </source>
</reference>
<evidence type="ECO:0000313" key="2">
    <source>
        <dbReference type="EMBL" id="MPC41750.1"/>
    </source>
</evidence>
<evidence type="ECO:0000256" key="1">
    <source>
        <dbReference type="SAM" id="MobiDB-lite"/>
    </source>
</evidence>
<gene>
    <name evidence="2" type="ORF">E2C01_035353</name>
</gene>
<keyword evidence="3" id="KW-1185">Reference proteome</keyword>